<dbReference type="AlphaFoldDB" id="A0A8H7ELR8"/>
<evidence type="ECO:0000313" key="4">
    <source>
        <dbReference type="Proteomes" id="UP000605846"/>
    </source>
</evidence>
<evidence type="ECO:0000256" key="1">
    <source>
        <dbReference type="SAM" id="MobiDB-lite"/>
    </source>
</evidence>
<feature type="region of interest" description="Disordered" evidence="1">
    <location>
        <begin position="178"/>
        <end position="197"/>
    </location>
</feature>
<dbReference type="EMBL" id="JABAYA010000224">
    <property type="protein sequence ID" value="KAF7721939.1"/>
    <property type="molecule type" value="Genomic_DNA"/>
</dbReference>
<protein>
    <submittedName>
        <fullName evidence="3">Uncharacterized protein</fullName>
    </submittedName>
</protein>
<evidence type="ECO:0000313" key="3">
    <source>
        <dbReference type="EMBL" id="KAF7721939.1"/>
    </source>
</evidence>
<proteinExistence type="predicted"/>
<feature type="compositionally biased region" description="Basic and acidic residues" evidence="1">
    <location>
        <begin position="278"/>
        <end position="297"/>
    </location>
</feature>
<gene>
    <name evidence="3" type="ORF">EC973_003927</name>
</gene>
<keyword evidence="2" id="KW-1133">Transmembrane helix</keyword>
<dbReference type="OrthoDB" id="5594955at2759"/>
<accession>A0A8H7ELR8</accession>
<keyword evidence="2" id="KW-0472">Membrane</keyword>
<feature type="region of interest" description="Disordered" evidence="1">
    <location>
        <begin position="241"/>
        <end position="297"/>
    </location>
</feature>
<evidence type="ECO:0000256" key="2">
    <source>
        <dbReference type="SAM" id="Phobius"/>
    </source>
</evidence>
<sequence length="297" mass="32041">MYTYMTGPDADLQTELAKSATNENYYPNPKNFTLVQNAHNTTYQPTATNAPGIPTVGSASPSNSTGGSQLPSWAIAVICVASVLVAGSLAAIFWAARKWRKNKAEASMSGNEKLLIPGPTKPPGGIGDRTPQVDTTPITPAAAHRSADATTPVGAFMDNRDISSIHSSTPMILHASGSLRSSPVTQSPSMARSLQDPDMEKSPIAHIMQHPEAHHSSSILSSTDALMIADTFRQFMRKPEWTGHDEDEETENVELQGRQQEEKSRREGDGLSSQTPDIHIEDRSIKASINEEKPSQP</sequence>
<keyword evidence="2" id="KW-0812">Transmembrane</keyword>
<dbReference type="Proteomes" id="UP000605846">
    <property type="component" value="Unassembled WGS sequence"/>
</dbReference>
<feature type="compositionally biased region" description="Basic and acidic residues" evidence="1">
    <location>
        <begin position="259"/>
        <end position="269"/>
    </location>
</feature>
<name>A0A8H7ELR8_9FUNG</name>
<feature type="compositionally biased region" description="Polar residues" evidence="1">
    <location>
        <begin position="178"/>
        <end position="192"/>
    </location>
</feature>
<organism evidence="3 4">
    <name type="scientific">Apophysomyces ossiformis</name>
    <dbReference type="NCBI Taxonomy" id="679940"/>
    <lineage>
        <taxon>Eukaryota</taxon>
        <taxon>Fungi</taxon>
        <taxon>Fungi incertae sedis</taxon>
        <taxon>Mucoromycota</taxon>
        <taxon>Mucoromycotina</taxon>
        <taxon>Mucoromycetes</taxon>
        <taxon>Mucorales</taxon>
        <taxon>Mucorineae</taxon>
        <taxon>Mucoraceae</taxon>
        <taxon>Apophysomyces</taxon>
    </lineage>
</organism>
<keyword evidence="4" id="KW-1185">Reference proteome</keyword>
<feature type="transmembrane region" description="Helical" evidence="2">
    <location>
        <begin position="73"/>
        <end position="96"/>
    </location>
</feature>
<comment type="caution">
    <text evidence="3">The sequence shown here is derived from an EMBL/GenBank/DDBJ whole genome shotgun (WGS) entry which is preliminary data.</text>
</comment>
<feature type="region of interest" description="Disordered" evidence="1">
    <location>
        <begin position="112"/>
        <end position="154"/>
    </location>
</feature>
<reference evidence="3" key="1">
    <citation type="submission" date="2020-01" db="EMBL/GenBank/DDBJ databases">
        <title>Genome Sequencing of Three Apophysomyces-Like Fungal Strains Confirms a Novel Fungal Genus in the Mucoromycota with divergent Burkholderia-like Endosymbiotic Bacteria.</title>
        <authorList>
            <person name="Stajich J.E."/>
            <person name="Macias A.M."/>
            <person name="Carter-House D."/>
            <person name="Lovett B."/>
            <person name="Kasson L.R."/>
            <person name="Berry K."/>
            <person name="Grigoriev I."/>
            <person name="Chang Y."/>
            <person name="Spatafora J."/>
            <person name="Kasson M.T."/>
        </authorList>
    </citation>
    <scope>NUCLEOTIDE SEQUENCE</scope>
    <source>
        <strain evidence="3">NRRL A-21654</strain>
    </source>
</reference>